<keyword evidence="4" id="KW-1185">Reference proteome</keyword>
<evidence type="ECO:0000256" key="1">
    <source>
        <dbReference type="SAM" id="Phobius"/>
    </source>
</evidence>
<dbReference type="InterPro" id="IPR032466">
    <property type="entry name" value="Metal_Hydrolase"/>
</dbReference>
<dbReference type="OrthoDB" id="10258955at2759"/>
<evidence type="ECO:0000259" key="2">
    <source>
        <dbReference type="Pfam" id="PF01979"/>
    </source>
</evidence>
<sequence>MATKFSPVPKFSALPVNPWSRVGGNTNRRATSLVAVLSLSALIAILALYSSTGHVAPKNAQEILAKCWSLKTPPGLSPGFENREVSDRYEPGTNATWIRNCRILTGEKNGSVIIHGDLFLDKGIVRAIGKVPWHLPDNTPNVSIIDADGAWFTPGLIDLHSHVGVLPSPVMKGTDDYDSQNGPILPWLRTIDGFNTHDDAFQLAIAGGVTTVQVLPGSSNAIGGEAFIVKLRKTSDRSASSMLVEPPSSLKGLPSDDLSPPVRWRYMKQACGENLRRYGNRMDTMWALRSAFNQARLVKQQQDAYCDKAEAGLWSSIEARFPESPDWELLVDVLRGKVKISSHCYEAVDLDAMVRLSNEFEFPITSFHHAAEAYLVPEVLKRTWGGTPAVALFATNHRYKREAFRGSEFAPRILVDQDIPVIMKSDHPAINSRYLMNEAQQAHYYGLPPNRAVASVTSIPATALGLWHRIGTLFEGADADIVMWDSHPLQLGATPKKVWIDGILQIPVPARAGENTNVEVGKGKEGDEWQRVPRVPNWDKESNETIQWEGLPPLHGKKARDVVFKNVARVFRRGMNGTIEEAFSADVDALGRLALGTVVVENGKLTCIGQKCDNLVRKEVVDIRGGSIFPGMMTYGSPLGLEEIESEPTTGDGEPYDAFRTNIPSILDDVGGVLRAMDALVFGTRNALLAFRSGVTIATSSLIKRTYASGHGSHIISGLSVAFRTGSGHAMERGAIVQDMAALHVVLGRPDPLLKSSAISVSTQLAALRRLLFGWEGTDKETGDWFRKAAEGIVPLVVETHNADIMASLIILKAEVEEKIGSRMRMAFSGATEAHMLARELRDADIGVILHPTRPYPAFWDQRRILPGPPLTNDTALVTLIERGVTVGLGVQDAWDARNTRFTVDWAMLESNGRIHEADAITLVTTNLERLLGIRGIDEDLVVYEGGGMFDQTSKVVGVISQEQMTVHLF</sequence>
<dbReference type="InterPro" id="IPR050138">
    <property type="entry name" value="DHOase/Allantoinase_Hydrolase"/>
</dbReference>
<evidence type="ECO:0000313" key="4">
    <source>
        <dbReference type="Proteomes" id="UP000054549"/>
    </source>
</evidence>
<evidence type="ECO:0000313" key="3">
    <source>
        <dbReference type="EMBL" id="KIL70243.1"/>
    </source>
</evidence>
<dbReference type="InParanoid" id="A0A0C2XM88"/>
<dbReference type="GO" id="GO:0004038">
    <property type="term" value="F:allantoinase activity"/>
    <property type="evidence" value="ECO:0007669"/>
    <property type="project" value="TreeGrafter"/>
</dbReference>
<dbReference type="Proteomes" id="UP000054549">
    <property type="component" value="Unassembled WGS sequence"/>
</dbReference>
<dbReference type="SUPFAM" id="SSF51556">
    <property type="entry name" value="Metallo-dependent hydrolases"/>
    <property type="match status" value="1"/>
</dbReference>
<dbReference type="Gene3D" id="3.20.20.140">
    <property type="entry name" value="Metal-dependent hydrolases"/>
    <property type="match status" value="2"/>
</dbReference>
<dbReference type="InterPro" id="IPR006680">
    <property type="entry name" value="Amidohydro-rel"/>
</dbReference>
<organism evidence="3 4">
    <name type="scientific">Amanita muscaria (strain Koide BX008)</name>
    <dbReference type="NCBI Taxonomy" id="946122"/>
    <lineage>
        <taxon>Eukaryota</taxon>
        <taxon>Fungi</taxon>
        <taxon>Dikarya</taxon>
        <taxon>Basidiomycota</taxon>
        <taxon>Agaricomycotina</taxon>
        <taxon>Agaricomycetes</taxon>
        <taxon>Agaricomycetidae</taxon>
        <taxon>Agaricales</taxon>
        <taxon>Pluteineae</taxon>
        <taxon>Amanitaceae</taxon>
        <taxon>Amanita</taxon>
    </lineage>
</organism>
<dbReference type="SUPFAM" id="SSF51338">
    <property type="entry name" value="Composite domain of metallo-dependent hydrolases"/>
    <property type="match status" value="1"/>
</dbReference>
<dbReference type="InterPro" id="IPR011059">
    <property type="entry name" value="Metal-dep_hydrolase_composite"/>
</dbReference>
<keyword evidence="1" id="KW-0472">Membrane</keyword>
<gene>
    <name evidence="3" type="ORF">M378DRAFT_183799</name>
</gene>
<reference evidence="3 4" key="1">
    <citation type="submission" date="2014-04" db="EMBL/GenBank/DDBJ databases">
        <title>Evolutionary Origins and Diversification of the Mycorrhizal Mutualists.</title>
        <authorList>
            <consortium name="DOE Joint Genome Institute"/>
            <consortium name="Mycorrhizal Genomics Consortium"/>
            <person name="Kohler A."/>
            <person name="Kuo A."/>
            <person name="Nagy L.G."/>
            <person name="Floudas D."/>
            <person name="Copeland A."/>
            <person name="Barry K.W."/>
            <person name="Cichocki N."/>
            <person name="Veneault-Fourrey C."/>
            <person name="LaButti K."/>
            <person name="Lindquist E.A."/>
            <person name="Lipzen A."/>
            <person name="Lundell T."/>
            <person name="Morin E."/>
            <person name="Murat C."/>
            <person name="Riley R."/>
            <person name="Ohm R."/>
            <person name="Sun H."/>
            <person name="Tunlid A."/>
            <person name="Henrissat B."/>
            <person name="Grigoriev I.V."/>
            <person name="Hibbett D.S."/>
            <person name="Martin F."/>
        </authorList>
    </citation>
    <scope>NUCLEOTIDE SEQUENCE [LARGE SCALE GENOMIC DNA]</scope>
    <source>
        <strain evidence="3 4">Koide BX008</strain>
    </source>
</reference>
<dbReference type="Pfam" id="PF01979">
    <property type="entry name" value="Amidohydro_1"/>
    <property type="match status" value="1"/>
</dbReference>
<feature type="transmembrane region" description="Helical" evidence="1">
    <location>
        <begin position="30"/>
        <end position="49"/>
    </location>
</feature>
<proteinExistence type="predicted"/>
<dbReference type="GO" id="GO:0005737">
    <property type="term" value="C:cytoplasm"/>
    <property type="evidence" value="ECO:0007669"/>
    <property type="project" value="TreeGrafter"/>
</dbReference>
<protein>
    <recommendedName>
        <fullName evidence="2">Amidohydrolase-related domain-containing protein</fullName>
    </recommendedName>
</protein>
<dbReference type="PANTHER" id="PTHR43668:SF5">
    <property type="entry name" value="AMIDOHYDROLASE 3 DOMAIN-CONTAINING PROTEIN"/>
    <property type="match status" value="1"/>
</dbReference>
<name>A0A0C2XM88_AMAMK</name>
<feature type="domain" description="Amidohydrolase-related" evidence="2">
    <location>
        <begin position="410"/>
        <end position="502"/>
    </location>
</feature>
<keyword evidence="1" id="KW-1133">Transmembrane helix</keyword>
<dbReference type="AlphaFoldDB" id="A0A0C2XM88"/>
<dbReference type="HOGENOM" id="CLU_006273_0_0_1"/>
<keyword evidence="1" id="KW-0812">Transmembrane</keyword>
<dbReference type="GO" id="GO:0006145">
    <property type="term" value="P:purine nucleobase catabolic process"/>
    <property type="evidence" value="ECO:0007669"/>
    <property type="project" value="TreeGrafter"/>
</dbReference>
<accession>A0A0C2XM88</accession>
<dbReference type="PANTHER" id="PTHR43668">
    <property type="entry name" value="ALLANTOINASE"/>
    <property type="match status" value="1"/>
</dbReference>
<dbReference type="EMBL" id="KN818224">
    <property type="protein sequence ID" value="KIL70243.1"/>
    <property type="molecule type" value="Genomic_DNA"/>
</dbReference>